<comment type="caution">
    <text evidence="2">The sequence shown here is derived from an EMBL/GenBank/DDBJ whole genome shotgun (WGS) entry which is preliminary data.</text>
</comment>
<proteinExistence type="predicted"/>
<evidence type="ECO:0000256" key="1">
    <source>
        <dbReference type="SAM" id="MobiDB-lite"/>
    </source>
</evidence>
<organism evidence="2 3">
    <name type="scientific">Streptomyces luteireticuli</name>
    <dbReference type="NCBI Taxonomy" id="173858"/>
    <lineage>
        <taxon>Bacteria</taxon>
        <taxon>Bacillati</taxon>
        <taxon>Actinomycetota</taxon>
        <taxon>Actinomycetes</taxon>
        <taxon>Kitasatosporales</taxon>
        <taxon>Streptomycetaceae</taxon>
        <taxon>Streptomyces</taxon>
    </lineage>
</organism>
<evidence type="ECO:0008006" key="4">
    <source>
        <dbReference type="Google" id="ProtNLM"/>
    </source>
</evidence>
<name>A0ABN0Z4H5_9ACTN</name>
<dbReference type="RefSeq" id="WP_344031433.1">
    <property type="nucleotide sequence ID" value="NZ_BAAABX010000066.1"/>
</dbReference>
<dbReference type="EMBL" id="BAAABX010000066">
    <property type="protein sequence ID" value="GAA0431747.1"/>
    <property type="molecule type" value="Genomic_DNA"/>
</dbReference>
<sequence>MTDNPLSERFDRAFNPDRYADRVGARDGQLSDDQLKLASSGSSGSGGANGTHKATAEPWTAASGVAGQLHQDMEAAVKELGHAHEGLKGATEGLASASALASIREGWDERFSAVRERCGHLDEQMKAVGAGFHQNEVHTKGSFKR</sequence>
<dbReference type="Proteomes" id="UP001500879">
    <property type="component" value="Unassembled WGS sequence"/>
</dbReference>
<evidence type="ECO:0000313" key="2">
    <source>
        <dbReference type="EMBL" id="GAA0431747.1"/>
    </source>
</evidence>
<feature type="region of interest" description="Disordered" evidence="1">
    <location>
        <begin position="1"/>
        <end position="60"/>
    </location>
</feature>
<evidence type="ECO:0000313" key="3">
    <source>
        <dbReference type="Proteomes" id="UP001500879"/>
    </source>
</evidence>
<accession>A0ABN0Z4H5</accession>
<gene>
    <name evidence="2" type="ORF">GCM10010357_61710</name>
</gene>
<feature type="compositionally biased region" description="Basic and acidic residues" evidence="1">
    <location>
        <begin position="1"/>
        <end position="25"/>
    </location>
</feature>
<reference evidence="2 3" key="1">
    <citation type="journal article" date="2019" name="Int. J. Syst. Evol. Microbiol.">
        <title>The Global Catalogue of Microorganisms (GCM) 10K type strain sequencing project: providing services to taxonomists for standard genome sequencing and annotation.</title>
        <authorList>
            <consortium name="The Broad Institute Genomics Platform"/>
            <consortium name="The Broad Institute Genome Sequencing Center for Infectious Disease"/>
            <person name="Wu L."/>
            <person name="Ma J."/>
        </authorList>
    </citation>
    <scope>NUCLEOTIDE SEQUENCE [LARGE SCALE GENOMIC DNA]</scope>
    <source>
        <strain evidence="2 3">JCM 4788</strain>
    </source>
</reference>
<keyword evidence="3" id="KW-1185">Reference proteome</keyword>
<protein>
    <recommendedName>
        <fullName evidence="4">WXG100 family type VII secretion target</fullName>
    </recommendedName>
</protein>